<gene>
    <name evidence="9" type="ORF">N7537_007392</name>
</gene>
<feature type="compositionally biased region" description="Basic and acidic residues" evidence="7">
    <location>
        <begin position="643"/>
        <end position="654"/>
    </location>
</feature>
<dbReference type="PANTHER" id="PTHR46154:SF1">
    <property type="entry name" value="ACTIVE TRANSPORTER, PUTATIVE (AFU_ORTHOLOGUE AFUA_1G17570)-RELATED"/>
    <property type="match status" value="1"/>
</dbReference>
<feature type="transmembrane region" description="Helical" evidence="8">
    <location>
        <begin position="175"/>
        <end position="194"/>
    </location>
</feature>
<feature type="transmembrane region" description="Helical" evidence="8">
    <location>
        <begin position="201"/>
        <end position="220"/>
    </location>
</feature>
<dbReference type="Gene3D" id="1.20.1730.10">
    <property type="entry name" value="Sodium/glucose cotransporter"/>
    <property type="match status" value="1"/>
</dbReference>
<keyword evidence="5 8" id="KW-0472">Membrane</keyword>
<evidence type="ECO:0000313" key="9">
    <source>
        <dbReference type="EMBL" id="KAJ5597308.1"/>
    </source>
</evidence>
<evidence type="ECO:0000256" key="1">
    <source>
        <dbReference type="ARBA" id="ARBA00004141"/>
    </source>
</evidence>
<reference evidence="9" key="2">
    <citation type="submission" date="2023-01" db="EMBL/GenBank/DDBJ databases">
        <authorList>
            <person name="Petersen C."/>
        </authorList>
    </citation>
    <scope>NUCLEOTIDE SEQUENCE</scope>
    <source>
        <strain evidence="9">IBT 12815</strain>
    </source>
</reference>
<name>A0AAD6DYC2_9EURO</name>
<keyword evidence="4 8" id="KW-1133">Transmembrane helix</keyword>
<dbReference type="PANTHER" id="PTHR46154">
    <property type="match status" value="1"/>
</dbReference>
<dbReference type="Proteomes" id="UP001213799">
    <property type="component" value="Unassembled WGS sequence"/>
</dbReference>
<evidence type="ECO:0000256" key="3">
    <source>
        <dbReference type="ARBA" id="ARBA00022692"/>
    </source>
</evidence>
<feature type="region of interest" description="Disordered" evidence="7">
    <location>
        <begin position="532"/>
        <end position="552"/>
    </location>
</feature>
<evidence type="ECO:0000256" key="2">
    <source>
        <dbReference type="ARBA" id="ARBA00006434"/>
    </source>
</evidence>
<accession>A0AAD6DYC2</accession>
<reference evidence="9" key="1">
    <citation type="journal article" date="2023" name="IMA Fungus">
        <title>Comparative genomic study of the Penicillium genus elucidates a diverse pangenome and 15 lateral gene transfer events.</title>
        <authorList>
            <person name="Petersen C."/>
            <person name="Sorensen T."/>
            <person name="Nielsen M.R."/>
            <person name="Sondergaard T.E."/>
            <person name="Sorensen J.L."/>
            <person name="Fitzpatrick D.A."/>
            <person name="Frisvad J.C."/>
            <person name="Nielsen K.L."/>
        </authorList>
    </citation>
    <scope>NUCLEOTIDE SEQUENCE</scope>
    <source>
        <strain evidence="9">IBT 12815</strain>
    </source>
</reference>
<dbReference type="GeneID" id="81588691"/>
<comment type="similarity">
    <text evidence="2 6">Belongs to the sodium:solute symporter (SSF) (TC 2.A.21) family.</text>
</comment>
<evidence type="ECO:0000256" key="5">
    <source>
        <dbReference type="ARBA" id="ARBA00023136"/>
    </source>
</evidence>
<dbReference type="EMBL" id="JAQJAE010000004">
    <property type="protein sequence ID" value="KAJ5597308.1"/>
    <property type="molecule type" value="Genomic_DNA"/>
</dbReference>
<evidence type="ECO:0000256" key="4">
    <source>
        <dbReference type="ARBA" id="ARBA00022989"/>
    </source>
</evidence>
<feature type="transmembrane region" description="Helical" evidence="8">
    <location>
        <begin position="451"/>
        <end position="469"/>
    </location>
</feature>
<feature type="transmembrane region" description="Helical" evidence="8">
    <location>
        <begin position="100"/>
        <end position="120"/>
    </location>
</feature>
<feature type="transmembrane region" description="Helical" evidence="8">
    <location>
        <begin position="564"/>
        <end position="583"/>
    </location>
</feature>
<feature type="transmembrane region" description="Helical" evidence="8">
    <location>
        <begin position="595"/>
        <end position="620"/>
    </location>
</feature>
<protein>
    <recommendedName>
        <fullName evidence="11">Urea active transporter</fullName>
    </recommendedName>
</protein>
<dbReference type="Pfam" id="PF00474">
    <property type="entry name" value="SSF"/>
    <property type="match status" value="1"/>
</dbReference>
<evidence type="ECO:0000256" key="6">
    <source>
        <dbReference type="RuleBase" id="RU362091"/>
    </source>
</evidence>
<feature type="compositionally biased region" description="Polar residues" evidence="7">
    <location>
        <begin position="655"/>
        <end position="670"/>
    </location>
</feature>
<feature type="transmembrane region" description="Helical" evidence="8">
    <location>
        <begin position="291"/>
        <end position="310"/>
    </location>
</feature>
<feature type="transmembrane region" description="Helical" evidence="8">
    <location>
        <begin position="364"/>
        <end position="390"/>
    </location>
</feature>
<dbReference type="GO" id="GO:0005886">
    <property type="term" value="C:plasma membrane"/>
    <property type="evidence" value="ECO:0007669"/>
    <property type="project" value="TreeGrafter"/>
</dbReference>
<organism evidence="9 10">
    <name type="scientific">Penicillium hordei</name>
    <dbReference type="NCBI Taxonomy" id="40994"/>
    <lineage>
        <taxon>Eukaryota</taxon>
        <taxon>Fungi</taxon>
        <taxon>Dikarya</taxon>
        <taxon>Ascomycota</taxon>
        <taxon>Pezizomycotina</taxon>
        <taxon>Eurotiomycetes</taxon>
        <taxon>Eurotiomycetidae</taxon>
        <taxon>Eurotiales</taxon>
        <taxon>Aspergillaceae</taxon>
        <taxon>Penicillium</taxon>
    </lineage>
</organism>
<dbReference type="InterPro" id="IPR038377">
    <property type="entry name" value="Na/Glc_symporter_sf"/>
</dbReference>
<dbReference type="InterPro" id="IPR001734">
    <property type="entry name" value="Na/solute_symporter"/>
</dbReference>
<dbReference type="AlphaFoldDB" id="A0AAD6DYC2"/>
<dbReference type="PROSITE" id="PS50283">
    <property type="entry name" value="NA_SOLUT_SYMP_3"/>
    <property type="match status" value="1"/>
</dbReference>
<evidence type="ECO:0000313" key="10">
    <source>
        <dbReference type="Proteomes" id="UP001213799"/>
    </source>
</evidence>
<feature type="transmembrane region" description="Helical" evidence="8">
    <location>
        <begin position="20"/>
        <end position="44"/>
    </location>
</feature>
<evidence type="ECO:0008006" key="11">
    <source>
        <dbReference type="Google" id="ProtNLM"/>
    </source>
</evidence>
<keyword evidence="3 8" id="KW-0812">Transmembrane</keyword>
<dbReference type="InterPro" id="IPR031155">
    <property type="entry name" value="DUR"/>
</dbReference>
<feature type="region of interest" description="Disordered" evidence="7">
    <location>
        <begin position="642"/>
        <end position="676"/>
    </location>
</feature>
<evidence type="ECO:0000256" key="7">
    <source>
        <dbReference type="SAM" id="MobiDB-lite"/>
    </source>
</evidence>
<evidence type="ECO:0000256" key="8">
    <source>
        <dbReference type="SAM" id="Phobius"/>
    </source>
</evidence>
<feature type="transmembrane region" description="Helical" evidence="8">
    <location>
        <begin position="262"/>
        <end position="279"/>
    </location>
</feature>
<keyword evidence="10" id="KW-1185">Reference proteome</keyword>
<comment type="subcellular location">
    <subcellularLocation>
        <location evidence="1">Membrane</location>
        <topology evidence="1">Multi-pass membrane protein</topology>
    </subcellularLocation>
</comment>
<proteinExistence type="inferred from homology"/>
<sequence>MSNLHTRDGISTVQPPLSQAVGYVVVVVIGVIIALVMMLITKVLKKTTGEDNEKTEMFMTANRTVRTGLTASAVISSWLWSTALLGSSFVGYDYGIAGPFWFAAGCSPMIVFFALLGISCKRKIPEAHTSLEVVRVRYGHVAHAVFMVLCLVNNIFACANMLLGAAAVITAVTGMHIIAATFLLPVGVTLYTFVGGIKATFLTDYFHTAIIMIIACYFTVKAFSTDQIGSVGDLFELVQAAAQRHPVSGNQDGTYLTMTSKSAILFGILHTLGNFGLVIMDTSYFIKAFSASPAAVVPGYTIGGIAYFAIPWGLGTVMSSVALGLENSPTFPTFPRRMTTTEVGNGLVLPYAAITIAGKGGAAAVLLVTFMACTSTLSAQVIAVSSILSFDVYREYFNKKATDYDLIRASHFGVIFFAVFSAAFSTMLHYVGINLGWTLYMLAKPPQFSPVLGLATGMAVWLGTASHFGGEVSVASTGQVLPCVYGTVASCMSPIVYSVLITLVRPQNYDWNDFKKVKLSLEKLDSDLTTAHHDQLSSRGDDGSGEDGGRSAENQKELKRWGRIAAFWAVATFLGHWVIWPLPMYGSGYVFGKKFYIAWVVVAIIWLWLSMLVAIFYPIFDGGIQQIRDVYRGLRGQNVVEGARSKDGKGERESNPPSVGSISDVTQTGDSQEKKS</sequence>
<feature type="transmembrane region" description="Helical" evidence="8">
    <location>
        <begin position="64"/>
        <end position="80"/>
    </location>
</feature>
<dbReference type="RefSeq" id="XP_056750525.1">
    <property type="nucleotide sequence ID" value="XM_056898449.1"/>
</dbReference>
<dbReference type="CDD" id="cd11476">
    <property type="entry name" value="SLC5sbd_DUR3"/>
    <property type="match status" value="1"/>
</dbReference>
<comment type="caution">
    <text evidence="9">The sequence shown here is derived from an EMBL/GenBank/DDBJ whole genome shotgun (WGS) entry which is preliminary data.</text>
</comment>
<dbReference type="GO" id="GO:0015204">
    <property type="term" value="F:urea transmembrane transporter activity"/>
    <property type="evidence" value="ECO:0007669"/>
    <property type="project" value="InterPro"/>
</dbReference>
<feature type="transmembrane region" description="Helical" evidence="8">
    <location>
        <begin position="411"/>
        <end position="431"/>
    </location>
</feature>
<feature type="transmembrane region" description="Helical" evidence="8">
    <location>
        <begin position="141"/>
        <end position="169"/>
    </location>
</feature>